<proteinExistence type="predicted"/>
<organism evidence="1 2">
    <name type="scientific">Panagrolaimus sp. JU765</name>
    <dbReference type="NCBI Taxonomy" id="591449"/>
    <lineage>
        <taxon>Eukaryota</taxon>
        <taxon>Metazoa</taxon>
        <taxon>Ecdysozoa</taxon>
        <taxon>Nematoda</taxon>
        <taxon>Chromadorea</taxon>
        <taxon>Rhabditida</taxon>
        <taxon>Tylenchina</taxon>
        <taxon>Panagrolaimomorpha</taxon>
        <taxon>Panagrolaimoidea</taxon>
        <taxon>Panagrolaimidae</taxon>
        <taxon>Panagrolaimus</taxon>
    </lineage>
</organism>
<accession>A0AC34RBP2</accession>
<dbReference type="WBParaSite" id="JU765_v2.g5525.t1">
    <property type="protein sequence ID" value="JU765_v2.g5525.t1"/>
    <property type="gene ID" value="JU765_v2.g5525"/>
</dbReference>
<sequence>LQRCAPEVILFLCVNLTDFEEDLNVQTIYDLLTLHALQKKQHHPVIFACFDYWINSCKQVDIFVSTILDHEFSQKPKLSHLHLFLQYLYHKNVEETSKIIANRIVGVMLNPKHIRSARNFIKEFIKAGFRVDFQFGVLAKNIFEVVRTRINQRELFNDEFNSLELLKNSIGLCAVLPIAAAAIGGRVEANNVRRSGGTLNSFQTGSLNRFHSQLQQFMISSAEFLRWAATAE</sequence>
<dbReference type="Proteomes" id="UP000887576">
    <property type="component" value="Unplaced"/>
</dbReference>
<evidence type="ECO:0000313" key="1">
    <source>
        <dbReference type="Proteomes" id="UP000887576"/>
    </source>
</evidence>
<evidence type="ECO:0000313" key="2">
    <source>
        <dbReference type="WBParaSite" id="JU765_v2.g5525.t1"/>
    </source>
</evidence>
<protein>
    <submittedName>
        <fullName evidence="2">Uncharacterized protein</fullName>
    </submittedName>
</protein>
<name>A0AC34RBP2_9BILA</name>
<reference evidence="2" key="1">
    <citation type="submission" date="2022-11" db="UniProtKB">
        <authorList>
            <consortium name="WormBaseParasite"/>
        </authorList>
    </citation>
    <scope>IDENTIFICATION</scope>
</reference>